<gene>
    <name evidence="1" type="ORF">KEF85_06175</name>
</gene>
<accession>A0A975MR92</accession>
<dbReference type="Proteomes" id="UP000676649">
    <property type="component" value="Chromosome"/>
</dbReference>
<dbReference type="AlphaFoldDB" id="A0A975MR92"/>
<reference evidence="1" key="1">
    <citation type="submission" date="2021-04" db="EMBL/GenBank/DDBJ databases">
        <title>Draft genome sequence data of methanotrophic Methylovulum sp. strain S1L and Methylomonas sp. strain S2AM isolated from boreal lake water columns.</title>
        <authorList>
            <person name="Rissanen A.J."/>
            <person name="Mangayil R."/>
            <person name="Svenning M.M."/>
            <person name="Khanongnuch R."/>
        </authorList>
    </citation>
    <scope>NUCLEOTIDE SEQUENCE</scope>
    <source>
        <strain evidence="1">S2AM</strain>
    </source>
</reference>
<dbReference type="RefSeq" id="WP_215584087.1">
    <property type="nucleotide sequence ID" value="NZ_CP073754.1"/>
</dbReference>
<dbReference type="KEGG" id="mpad:KEF85_06175"/>
<sequence>MLIKRTYKIRLSATQAIIKTGKILGMAPVNSYQLARNLNLVCAADCYL</sequence>
<protein>
    <submittedName>
        <fullName evidence="1">Uncharacterized protein</fullName>
    </submittedName>
</protein>
<evidence type="ECO:0000313" key="1">
    <source>
        <dbReference type="EMBL" id="QWF72039.1"/>
    </source>
</evidence>
<evidence type="ECO:0000313" key="2">
    <source>
        <dbReference type="Proteomes" id="UP000676649"/>
    </source>
</evidence>
<dbReference type="EMBL" id="CP073754">
    <property type="protein sequence ID" value="QWF72039.1"/>
    <property type="molecule type" value="Genomic_DNA"/>
</dbReference>
<proteinExistence type="predicted"/>
<organism evidence="1 2">
    <name type="scientific">Methylomonas paludis</name>
    <dbReference type="NCBI Taxonomy" id="1173101"/>
    <lineage>
        <taxon>Bacteria</taxon>
        <taxon>Pseudomonadati</taxon>
        <taxon>Pseudomonadota</taxon>
        <taxon>Gammaproteobacteria</taxon>
        <taxon>Methylococcales</taxon>
        <taxon>Methylococcaceae</taxon>
        <taxon>Methylomonas</taxon>
    </lineage>
</organism>
<keyword evidence="2" id="KW-1185">Reference proteome</keyword>
<name>A0A975MR92_9GAMM</name>